<comment type="caution">
    <text evidence="2">The sequence shown here is derived from an EMBL/GenBank/DDBJ whole genome shotgun (WGS) entry which is preliminary data.</text>
</comment>
<feature type="region of interest" description="Disordered" evidence="1">
    <location>
        <begin position="146"/>
        <end position="188"/>
    </location>
</feature>
<feature type="compositionally biased region" description="Basic residues" evidence="1">
    <location>
        <begin position="251"/>
        <end position="260"/>
    </location>
</feature>
<feature type="compositionally biased region" description="Low complexity" evidence="1">
    <location>
        <begin position="78"/>
        <end position="92"/>
    </location>
</feature>
<proteinExistence type="predicted"/>
<feature type="compositionally biased region" description="Low complexity" evidence="1">
    <location>
        <begin position="268"/>
        <end position="294"/>
    </location>
</feature>
<name>A0ABN9PHZ8_9DINO</name>
<sequence length="372" mass="39663">MQGPARALFDSAPRGGIVHLLADVTQWRWCRSCPPPCHRSAVQSPCLFRRRACRYSSRADPISMPRLRRAPDRGSPSAAAETSVRAAAAGRGLRVSPSGAAGRTRPPWSGSLSSARVFGDGSLRAHRMPRHRAEGADCRSYSELFGKARRTHRGGGGGGTRRSKYERGGPAGAPSTTLRPGRACRAMPPRRLPECREKTPTEAAARARGTRVEVLHPAKCLRNHGLRNSYMHTPQRSQPLGLLEAVVATARRGRSARRGRGSSDGRRALACSSCRRPRSSAPGRGPSARPSRGAISLKSVSPPPRAGGPVHEQKGAQGLLPLGQARPAPFSAACPVGARFWQDDPGRSSMAPAGKLLTPERCRKNGPGRAVA</sequence>
<evidence type="ECO:0000256" key="1">
    <source>
        <dbReference type="SAM" id="MobiDB-lite"/>
    </source>
</evidence>
<keyword evidence="3" id="KW-1185">Reference proteome</keyword>
<feature type="region of interest" description="Disordered" evidence="1">
    <location>
        <begin position="64"/>
        <end position="114"/>
    </location>
</feature>
<dbReference type="EMBL" id="CAUYUJ010000316">
    <property type="protein sequence ID" value="CAK0789862.1"/>
    <property type="molecule type" value="Genomic_DNA"/>
</dbReference>
<reference evidence="2" key="1">
    <citation type="submission" date="2023-10" db="EMBL/GenBank/DDBJ databases">
        <authorList>
            <person name="Chen Y."/>
            <person name="Shah S."/>
            <person name="Dougan E. K."/>
            <person name="Thang M."/>
            <person name="Chan C."/>
        </authorList>
    </citation>
    <scope>NUCLEOTIDE SEQUENCE [LARGE SCALE GENOMIC DNA]</scope>
</reference>
<feature type="region of interest" description="Disordered" evidence="1">
    <location>
        <begin position="251"/>
        <end position="326"/>
    </location>
</feature>
<evidence type="ECO:0000313" key="2">
    <source>
        <dbReference type="EMBL" id="CAK0789862.1"/>
    </source>
</evidence>
<gene>
    <name evidence="2" type="ORF">PCOR1329_LOCUS1307</name>
</gene>
<organism evidence="2 3">
    <name type="scientific">Prorocentrum cordatum</name>
    <dbReference type="NCBI Taxonomy" id="2364126"/>
    <lineage>
        <taxon>Eukaryota</taxon>
        <taxon>Sar</taxon>
        <taxon>Alveolata</taxon>
        <taxon>Dinophyceae</taxon>
        <taxon>Prorocentrales</taxon>
        <taxon>Prorocentraceae</taxon>
        <taxon>Prorocentrum</taxon>
    </lineage>
</organism>
<protein>
    <submittedName>
        <fullName evidence="2">Uncharacterized protein</fullName>
    </submittedName>
</protein>
<feature type="region of interest" description="Disordered" evidence="1">
    <location>
        <begin position="344"/>
        <end position="372"/>
    </location>
</feature>
<evidence type="ECO:0000313" key="3">
    <source>
        <dbReference type="Proteomes" id="UP001189429"/>
    </source>
</evidence>
<accession>A0ABN9PHZ8</accession>
<dbReference type="Proteomes" id="UP001189429">
    <property type="component" value="Unassembled WGS sequence"/>
</dbReference>